<evidence type="ECO:0000313" key="4">
    <source>
        <dbReference type="EMBL" id="KAL3694387.1"/>
    </source>
</evidence>
<comment type="caution">
    <text evidence="4">The sequence shown here is derived from an EMBL/GenBank/DDBJ whole genome shotgun (WGS) entry which is preliminary data.</text>
</comment>
<sequence>MEWEEAQRMARRHLERPMDGMDHSEGEKETKFELPQLNSVLTPIVEARENDDPAEAPFPSQKVRKKLYIVLISLHGLVRGDSMELGRDADTGEQVLHNQNQQKDHRFDESLYDGFNVKTERALRIRARRGISCHGRCMPRMVVIPPRVDFSNVVVQDAGDVVDDVDSLAFTNPDGTITTPIAPRAEPPIWSEVMRFFTNPHKPMILVWLGQTLTRTLQRCYRRLVRLRRCVIWQTWYVSL</sequence>
<reference evidence="4 5" key="1">
    <citation type="submission" date="2024-09" db="EMBL/GenBank/DDBJ databases">
        <title>Chromosome-scale assembly of Riccia sorocarpa.</title>
        <authorList>
            <person name="Paukszto L."/>
        </authorList>
    </citation>
    <scope>NUCLEOTIDE SEQUENCE [LARGE SCALE GENOMIC DNA]</scope>
    <source>
        <strain evidence="4">LP-2024</strain>
        <tissue evidence="4">Aerial parts of the thallus</tissue>
    </source>
</reference>
<feature type="region of interest" description="Disordered" evidence="3">
    <location>
        <begin position="1"/>
        <end position="34"/>
    </location>
</feature>
<organism evidence="4 5">
    <name type="scientific">Riccia sorocarpa</name>
    <dbReference type="NCBI Taxonomy" id="122646"/>
    <lineage>
        <taxon>Eukaryota</taxon>
        <taxon>Viridiplantae</taxon>
        <taxon>Streptophyta</taxon>
        <taxon>Embryophyta</taxon>
        <taxon>Marchantiophyta</taxon>
        <taxon>Marchantiopsida</taxon>
        <taxon>Marchantiidae</taxon>
        <taxon>Marchantiales</taxon>
        <taxon>Ricciaceae</taxon>
        <taxon>Riccia</taxon>
    </lineage>
</organism>
<keyword evidence="5" id="KW-1185">Reference proteome</keyword>
<evidence type="ECO:0000256" key="1">
    <source>
        <dbReference type="ARBA" id="ARBA00022676"/>
    </source>
</evidence>
<dbReference type="EMBL" id="JBJQOH010000003">
    <property type="protein sequence ID" value="KAL3694387.1"/>
    <property type="molecule type" value="Genomic_DNA"/>
</dbReference>
<feature type="compositionally biased region" description="Basic and acidic residues" evidence="3">
    <location>
        <begin position="15"/>
        <end position="32"/>
    </location>
</feature>
<dbReference type="GO" id="GO:0016757">
    <property type="term" value="F:glycosyltransferase activity"/>
    <property type="evidence" value="ECO:0007669"/>
    <property type="project" value="UniProtKB-KW"/>
</dbReference>
<proteinExistence type="predicted"/>
<name>A0ABD3HV33_9MARC</name>
<evidence type="ECO:0000313" key="5">
    <source>
        <dbReference type="Proteomes" id="UP001633002"/>
    </source>
</evidence>
<dbReference type="AlphaFoldDB" id="A0ABD3HV33"/>
<dbReference type="InterPro" id="IPR044161">
    <property type="entry name" value="SPS"/>
</dbReference>
<evidence type="ECO:0000256" key="3">
    <source>
        <dbReference type="SAM" id="MobiDB-lite"/>
    </source>
</evidence>
<keyword evidence="1" id="KW-0328">Glycosyltransferase</keyword>
<dbReference type="Gene3D" id="3.40.50.2000">
    <property type="entry name" value="Glycogen Phosphorylase B"/>
    <property type="match status" value="1"/>
</dbReference>
<dbReference type="Proteomes" id="UP001633002">
    <property type="component" value="Unassembled WGS sequence"/>
</dbReference>
<dbReference type="PANTHER" id="PTHR46039:SF5">
    <property type="entry name" value="SUCROSE-PHOSPHATE SYNTHASE 3-RELATED"/>
    <property type="match status" value="1"/>
</dbReference>
<accession>A0ABD3HV33</accession>
<dbReference type="PANTHER" id="PTHR46039">
    <property type="entry name" value="SUCROSE-PHOSPHATE SYNTHASE 3-RELATED"/>
    <property type="match status" value="1"/>
</dbReference>
<evidence type="ECO:0000256" key="2">
    <source>
        <dbReference type="ARBA" id="ARBA00022679"/>
    </source>
</evidence>
<protein>
    <submittedName>
        <fullName evidence="4">Uncharacterized protein</fullName>
    </submittedName>
</protein>
<keyword evidence="2" id="KW-0808">Transferase</keyword>
<gene>
    <name evidence="4" type="ORF">R1sor_008038</name>
</gene>